<dbReference type="GO" id="GO:0008236">
    <property type="term" value="F:serine-type peptidase activity"/>
    <property type="evidence" value="ECO:0007669"/>
    <property type="project" value="InterPro"/>
</dbReference>
<reference evidence="4 5" key="2">
    <citation type="submission" date="2016-05" db="EMBL/GenBank/DDBJ databases">
        <title>Lineage-specific infection strategies underlie the spectrum of fungal disease in amphibians.</title>
        <authorList>
            <person name="Cuomo C.A."/>
            <person name="Farrer R.A."/>
            <person name="James T."/>
            <person name="Longcore J."/>
            <person name="Birren B."/>
        </authorList>
    </citation>
    <scope>NUCLEOTIDE SEQUENCE [LARGE SCALE GENOMIC DNA]</scope>
    <source>
        <strain evidence="4 5">JEL423</strain>
    </source>
</reference>
<feature type="signal peptide" evidence="2">
    <location>
        <begin position="1"/>
        <end position="19"/>
    </location>
</feature>
<organism evidence="4 5">
    <name type="scientific">Batrachochytrium dendrobatidis (strain JEL423)</name>
    <dbReference type="NCBI Taxonomy" id="403673"/>
    <lineage>
        <taxon>Eukaryota</taxon>
        <taxon>Fungi</taxon>
        <taxon>Fungi incertae sedis</taxon>
        <taxon>Chytridiomycota</taxon>
        <taxon>Chytridiomycota incertae sedis</taxon>
        <taxon>Chytridiomycetes</taxon>
        <taxon>Rhizophydiales</taxon>
        <taxon>Rhizophydiales incertae sedis</taxon>
        <taxon>Batrachochytrium</taxon>
    </lineage>
</organism>
<accession>A0A177WS83</accession>
<feature type="chain" id="PRO_5008077838" description="Tail specific protease domain-containing protein" evidence="2">
    <location>
        <begin position="20"/>
        <end position="882"/>
    </location>
</feature>
<name>A0A177WS83_BATDL</name>
<feature type="region of interest" description="Disordered" evidence="1">
    <location>
        <begin position="267"/>
        <end position="287"/>
    </location>
</feature>
<dbReference type="SUPFAM" id="SSF52096">
    <property type="entry name" value="ClpP/crotonase"/>
    <property type="match status" value="1"/>
</dbReference>
<dbReference type="Pfam" id="PF03572">
    <property type="entry name" value="Peptidase_S41"/>
    <property type="match status" value="1"/>
</dbReference>
<dbReference type="AlphaFoldDB" id="A0A177WS83"/>
<dbReference type="STRING" id="403673.A0A177WS83"/>
<dbReference type="InterPro" id="IPR005151">
    <property type="entry name" value="Tail-specific_protease"/>
</dbReference>
<dbReference type="VEuPathDB" id="FungiDB:BDEG_26382"/>
<protein>
    <recommendedName>
        <fullName evidence="3">Tail specific protease domain-containing protein</fullName>
    </recommendedName>
</protein>
<keyword evidence="2" id="KW-0732">Signal</keyword>
<reference evidence="4 5" key="1">
    <citation type="submission" date="2006-10" db="EMBL/GenBank/DDBJ databases">
        <title>The Genome Sequence of Batrachochytrium dendrobatidis JEL423.</title>
        <authorList>
            <consortium name="The Broad Institute Genome Sequencing Platform"/>
            <person name="Birren B."/>
            <person name="Lander E."/>
            <person name="Galagan J."/>
            <person name="Cuomo C."/>
            <person name="Devon K."/>
            <person name="Jaffe D."/>
            <person name="Butler J."/>
            <person name="Alvarez P."/>
            <person name="Gnerre S."/>
            <person name="Grabherr M."/>
            <person name="Kleber M."/>
            <person name="Mauceli E."/>
            <person name="Brockman W."/>
            <person name="Young S."/>
            <person name="LaButti K."/>
            <person name="Sykes S."/>
            <person name="DeCaprio D."/>
            <person name="Crawford M."/>
            <person name="Koehrsen M."/>
            <person name="Engels R."/>
            <person name="Montgomery P."/>
            <person name="Pearson M."/>
            <person name="Howarth C."/>
            <person name="Larson L."/>
            <person name="White J."/>
            <person name="O'Leary S."/>
            <person name="Kodira C."/>
            <person name="Zeng Q."/>
            <person name="Yandava C."/>
            <person name="Alvarado L."/>
            <person name="Longcore J."/>
            <person name="James T."/>
        </authorList>
    </citation>
    <scope>NUCLEOTIDE SEQUENCE [LARGE SCALE GENOMIC DNA]</scope>
    <source>
        <strain evidence="4 5">JEL423</strain>
    </source>
</reference>
<dbReference type="GO" id="GO:0006508">
    <property type="term" value="P:proteolysis"/>
    <property type="evidence" value="ECO:0007669"/>
    <property type="project" value="InterPro"/>
</dbReference>
<proteinExistence type="predicted"/>
<gene>
    <name evidence="4" type="ORF">BDEG_26382</name>
</gene>
<evidence type="ECO:0000313" key="4">
    <source>
        <dbReference type="EMBL" id="OAJ42997.1"/>
    </source>
</evidence>
<evidence type="ECO:0000256" key="1">
    <source>
        <dbReference type="SAM" id="MobiDB-lite"/>
    </source>
</evidence>
<evidence type="ECO:0000256" key="2">
    <source>
        <dbReference type="SAM" id="SignalP"/>
    </source>
</evidence>
<feature type="domain" description="Tail specific protease" evidence="3">
    <location>
        <begin position="351"/>
        <end position="519"/>
    </location>
</feature>
<dbReference type="GO" id="GO:0004175">
    <property type="term" value="F:endopeptidase activity"/>
    <property type="evidence" value="ECO:0007669"/>
    <property type="project" value="TreeGrafter"/>
</dbReference>
<dbReference type="EMBL" id="DS022309">
    <property type="protein sequence ID" value="OAJ42997.1"/>
    <property type="molecule type" value="Genomic_DNA"/>
</dbReference>
<dbReference type="InterPro" id="IPR029045">
    <property type="entry name" value="ClpP/crotonase-like_dom_sf"/>
</dbReference>
<dbReference type="Gene3D" id="3.90.226.10">
    <property type="entry name" value="2-enoyl-CoA Hydratase, Chain A, domain 1"/>
    <property type="match status" value="1"/>
</dbReference>
<dbReference type="PANTHER" id="PTHR32060:SF22">
    <property type="entry name" value="CARBOXYL-TERMINAL-PROCESSING PEPTIDASE 3, CHLOROPLASTIC"/>
    <property type="match status" value="1"/>
</dbReference>
<feature type="compositionally biased region" description="Polar residues" evidence="1">
    <location>
        <begin position="277"/>
        <end position="287"/>
    </location>
</feature>
<dbReference type="PANTHER" id="PTHR32060">
    <property type="entry name" value="TAIL-SPECIFIC PROTEASE"/>
    <property type="match status" value="1"/>
</dbReference>
<evidence type="ECO:0000259" key="3">
    <source>
        <dbReference type="Pfam" id="PF03572"/>
    </source>
</evidence>
<evidence type="ECO:0000313" key="5">
    <source>
        <dbReference type="Proteomes" id="UP000077115"/>
    </source>
</evidence>
<dbReference type="Proteomes" id="UP000077115">
    <property type="component" value="Unassembled WGS sequence"/>
</dbReference>
<dbReference type="OrthoDB" id="2110690at2759"/>
<sequence length="882" mass="97246">MLVSSVVALLATAASVVSADFPQYNLIKADRDAGRFTFLPTTRAQKEVILKNAENILTAWVNYDSKMTNYGPAADPFPVMKSLRSNIDKISDEELQLSLSDVFVKIRDQHTRWFNSAPYRCFFATTGLEYSLVEGDKDIAKKPTVLVSGITKVPEILALVGKEYSKIELGDELVGINGKTFVEWFKENQFKSGDGANDFGGQRTALEYIGSIYGSVNRLPSVDSIKLSFKSRKHYNHKYTVDVPYVTGHSNACWALSSNMYKNLTNTTLPDTPAPPKSTSLRASKSGATTQSRMFEVIKDLKHPRARAHQDLEEKKMHQAIIGAESPKVTFTPTGVTKVSWAIYKPQTKNMGVIKLDDFEPTDPITDAESIDPAIRIIRSLLSKELKDTKSVVFEIRSNPGGYITFADMLPQLFKPDFEPFGARYLMNNVTHNIFVEGKDPSDIWAQVWSETPAGSRYTKIGDFDTAEATNTYGQAYVRPMGVFTDGNCFSACELFSANVQNYDAGTIFGEDGNTGGGGANILDVDPALMLMDPFDFKQFPFTNELTWKPTSGKYMNRLSVGIRQSVRNGKYNGQLIEDLGIKTDIVVRARWSDLQPNSTTNTQYDRIADNLVRIGEKTGQNKLHFVSEPLSYESSPDSLVIHAEVSGIEKLTFSSTDGKTLYKNQDVPATAKTIDVDIFAGSSAHADLGNRAVRIIGTTKGKQVLKTNRFVRLLPSSSQRYDITTGPAFEFTSFTKNVGLYNTDQTSTANGWNKGKNGKFIIGNGIRYVENVDSAIDVFFTATAGEKLVVKLDVNLDSEPDFDFLYLDVKGSDGKVTPLLSSKSSDQKTVFPGVSGNNVTVTGSFPFTAPSKEFSIALRFTSDGGVDFSGATINQFRVERA</sequence>